<dbReference type="InterPro" id="IPR025339">
    <property type="entry name" value="DUF4245"/>
</dbReference>
<accession>A0A7W9KFL2</accession>
<sequence>MPDTQTPTPPRSGRGSQTARDMVLSLAALLLILLAVLGFSRGCSFSPGGPTIDTSAVPTVDVDSALKGIAAGTDVPVREPKVPADWHANSTDTISIGTGDQARPVVRVGWLTPGGGYLRLSQTQGAARDLIASETDDPKSEPAATGTVDVAGVNWTIYPARRSETSWLANVGGVRLLISGSGKDAEFRTLAQAVQTAAPLPKKS</sequence>
<dbReference type="AlphaFoldDB" id="A0A7W9KFL2"/>
<evidence type="ECO:0000313" key="2">
    <source>
        <dbReference type="Proteomes" id="UP000585638"/>
    </source>
</evidence>
<dbReference type="RefSeq" id="WP_184862028.1">
    <property type="nucleotide sequence ID" value="NZ_BAAAWY010000006.1"/>
</dbReference>
<dbReference type="Pfam" id="PF14030">
    <property type="entry name" value="DUF4245"/>
    <property type="match status" value="1"/>
</dbReference>
<gene>
    <name evidence="1" type="ORF">BJ998_002916</name>
</gene>
<evidence type="ECO:0000313" key="1">
    <source>
        <dbReference type="EMBL" id="MBB5891720.1"/>
    </source>
</evidence>
<evidence type="ECO:0008006" key="3">
    <source>
        <dbReference type="Google" id="ProtNLM"/>
    </source>
</evidence>
<protein>
    <recommendedName>
        <fullName evidence="3">DUF4245 domain-containing protein</fullName>
    </recommendedName>
</protein>
<reference evidence="1 2" key="1">
    <citation type="submission" date="2020-08" db="EMBL/GenBank/DDBJ databases">
        <title>Sequencing the genomes of 1000 actinobacteria strains.</title>
        <authorList>
            <person name="Klenk H.-P."/>
        </authorList>
    </citation>
    <scope>NUCLEOTIDE SEQUENCE [LARGE SCALE GENOMIC DNA]</scope>
    <source>
        <strain evidence="1 2">DSM 43851</strain>
    </source>
</reference>
<proteinExistence type="predicted"/>
<dbReference type="EMBL" id="JACHIR010000001">
    <property type="protein sequence ID" value="MBB5891720.1"/>
    <property type="molecule type" value="Genomic_DNA"/>
</dbReference>
<keyword evidence="2" id="KW-1185">Reference proteome</keyword>
<comment type="caution">
    <text evidence="1">The sequence shown here is derived from an EMBL/GenBank/DDBJ whole genome shotgun (WGS) entry which is preliminary data.</text>
</comment>
<organism evidence="1 2">
    <name type="scientific">Kutzneria kofuensis</name>
    <dbReference type="NCBI Taxonomy" id="103725"/>
    <lineage>
        <taxon>Bacteria</taxon>
        <taxon>Bacillati</taxon>
        <taxon>Actinomycetota</taxon>
        <taxon>Actinomycetes</taxon>
        <taxon>Pseudonocardiales</taxon>
        <taxon>Pseudonocardiaceae</taxon>
        <taxon>Kutzneria</taxon>
    </lineage>
</organism>
<name>A0A7W9KFL2_9PSEU</name>
<dbReference type="Proteomes" id="UP000585638">
    <property type="component" value="Unassembled WGS sequence"/>
</dbReference>